<accession>A0A8X6HH87</accession>
<sequence length="120" mass="14004">MQIEVQNSKIAANQSKYDIIISTTEAEILSQISDIAINLPANDKYDTIKNRLISVFADRKTQRTQKLLTDLELGGKKLFQLLYEMRNLSDEKVSEQFLKTLWLQRLPFNMRSNLFVYDDD</sequence>
<evidence type="ECO:0000313" key="3">
    <source>
        <dbReference type="Proteomes" id="UP000887116"/>
    </source>
</evidence>
<name>A0A8X6HH87_TRICU</name>
<protein>
    <recommendedName>
        <fullName evidence="1">DUF7041 domain-containing protein</fullName>
    </recommendedName>
</protein>
<dbReference type="AlphaFoldDB" id="A0A8X6HH87"/>
<dbReference type="EMBL" id="BMAO01028349">
    <property type="protein sequence ID" value="GFR23881.1"/>
    <property type="molecule type" value="Genomic_DNA"/>
</dbReference>
<gene>
    <name evidence="2" type="primary">AVEN_111142_1</name>
    <name evidence="2" type="ORF">TNCT_323391</name>
</gene>
<dbReference type="Pfam" id="PF23055">
    <property type="entry name" value="DUF7041"/>
    <property type="match status" value="1"/>
</dbReference>
<dbReference type="InterPro" id="IPR055469">
    <property type="entry name" value="DUF7041"/>
</dbReference>
<evidence type="ECO:0000259" key="1">
    <source>
        <dbReference type="Pfam" id="PF23055"/>
    </source>
</evidence>
<keyword evidence="3" id="KW-1185">Reference proteome</keyword>
<organism evidence="2 3">
    <name type="scientific">Trichonephila clavata</name>
    <name type="common">Joro spider</name>
    <name type="synonym">Nephila clavata</name>
    <dbReference type="NCBI Taxonomy" id="2740835"/>
    <lineage>
        <taxon>Eukaryota</taxon>
        <taxon>Metazoa</taxon>
        <taxon>Ecdysozoa</taxon>
        <taxon>Arthropoda</taxon>
        <taxon>Chelicerata</taxon>
        <taxon>Arachnida</taxon>
        <taxon>Araneae</taxon>
        <taxon>Araneomorphae</taxon>
        <taxon>Entelegynae</taxon>
        <taxon>Araneoidea</taxon>
        <taxon>Nephilidae</taxon>
        <taxon>Trichonephila</taxon>
    </lineage>
</organism>
<proteinExistence type="predicted"/>
<dbReference type="PANTHER" id="PTHR33327">
    <property type="entry name" value="ENDONUCLEASE"/>
    <property type="match status" value="1"/>
</dbReference>
<evidence type="ECO:0000313" key="2">
    <source>
        <dbReference type="EMBL" id="GFR23881.1"/>
    </source>
</evidence>
<dbReference type="PANTHER" id="PTHR33327:SF3">
    <property type="entry name" value="RNA-DIRECTED DNA POLYMERASE"/>
    <property type="match status" value="1"/>
</dbReference>
<dbReference type="OrthoDB" id="6426556at2759"/>
<reference evidence="2" key="1">
    <citation type="submission" date="2020-07" db="EMBL/GenBank/DDBJ databases">
        <title>Multicomponent nature underlies the extraordinary mechanical properties of spider dragline silk.</title>
        <authorList>
            <person name="Kono N."/>
            <person name="Nakamura H."/>
            <person name="Mori M."/>
            <person name="Yoshida Y."/>
            <person name="Ohtoshi R."/>
            <person name="Malay A.D."/>
            <person name="Moran D.A.P."/>
            <person name="Tomita M."/>
            <person name="Numata K."/>
            <person name="Arakawa K."/>
        </authorList>
    </citation>
    <scope>NUCLEOTIDE SEQUENCE</scope>
</reference>
<dbReference type="Proteomes" id="UP000887116">
    <property type="component" value="Unassembled WGS sequence"/>
</dbReference>
<comment type="caution">
    <text evidence="2">The sequence shown here is derived from an EMBL/GenBank/DDBJ whole genome shotgun (WGS) entry which is preliminary data.</text>
</comment>
<feature type="domain" description="DUF7041" evidence="1">
    <location>
        <begin position="5"/>
        <end position="69"/>
    </location>
</feature>